<sequence length="134" mass="13740">MSSELDSCTSWITGEADTMAQRLNPAARDAAASRVTFITTGVVSLGLAGTIGLGYGIADMVKAEKAVKAQQAGQVRDTAPVPEPEPDTIPQGQVPPKQTGRQSYPGTTPGRQTPKPAPKPKPTTKPPATSSGGS</sequence>
<feature type="compositionally biased region" description="Pro residues" evidence="1">
    <location>
        <begin position="115"/>
        <end position="125"/>
    </location>
</feature>
<dbReference type="KEGG" id="kphy:AOZ06_20855"/>
<feature type="region of interest" description="Disordered" evidence="1">
    <location>
        <begin position="69"/>
        <end position="134"/>
    </location>
</feature>
<name>A0A0N9HVD1_9PSEU</name>
<keyword evidence="2" id="KW-1133">Transmembrane helix</keyword>
<proteinExistence type="predicted"/>
<dbReference type="EMBL" id="CP012752">
    <property type="protein sequence ID" value="ALG09038.1"/>
    <property type="molecule type" value="Genomic_DNA"/>
</dbReference>
<feature type="transmembrane region" description="Helical" evidence="2">
    <location>
        <begin position="35"/>
        <end position="58"/>
    </location>
</feature>
<dbReference type="Proteomes" id="UP000063699">
    <property type="component" value="Chromosome"/>
</dbReference>
<organism evidence="3 4">
    <name type="scientific">Kibdelosporangium phytohabitans</name>
    <dbReference type="NCBI Taxonomy" id="860235"/>
    <lineage>
        <taxon>Bacteria</taxon>
        <taxon>Bacillati</taxon>
        <taxon>Actinomycetota</taxon>
        <taxon>Actinomycetes</taxon>
        <taxon>Pseudonocardiales</taxon>
        <taxon>Pseudonocardiaceae</taxon>
        <taxon>Kibdelosporangium</taxon>
    </lineage>
</organism>
<evidence type="ECO:0000256" key="1">
    <source>
        <dbReference type="SAM" id="MobiDB-lite"/>
    </source>
</evidence>
<accession>A0A0N9HVD1</accession>
<evidence type="ECO:0000313" key="3">
    <source>
        <dbReference type="EMBL" id="ALG09038.1"/>
    </source>
</evidence>
<evidence type="ECO:0000313" key="4">
    <source>
        <dbReference type="Proteomes" id="UP000063699"/>
    </source>
</evidence>
<dbReference type="AlphaFoldDB" id="A0A0N9HVD1"/>
<protein>
    <submittedName>
        <fullName evidence="3">Uncharacterized protein</fullName>
    </submittedName>
</protein>
<dbReference type="RefSeq" id="WP_054290942.1">
    <property type="nucleotide sequence ID" value="NZ_JADBEI010000002.1"/>
</dbReference>
<keyword evidence="2" id="KW-0812">Transmembrane</keyword>
<feature type="compositionally biased region" description="Polar residues" evidence="1">
    <location>
        <begin position="99"/>
        <end position="111"/>
    </location>
</feature>
<dbReference type="STRING" id="860235.AOZ06_20855"/>
<gene>
    <name evidence="3" type="ORF">AOZ06_20855</name>
</gene>
<keyword evidence="4" id="KW-1185">Reference proteome</keyword>
<reference evidence="3 4" key="1">
    <citation type="submission" date="2015-07" db="EMBL/GenBank/DDBJ databases">
        <title>Genome sequencing of Kibdelosporangium phytohabitans.</title>
        <authorList>
            <person name="Qin S."/>
            <person name="Xing K."/>
        </authorList>
    </citation>
    <scope>NUCLEOTIDE SEQUENCE [LARGE SCALE GENOMIC DNA]</scope>
    <source>
        <strain evidence="3 4">KLBMP1111</strain>
    </source>
</reference>
<evidence type="ECO:0000256" key="2">
    <source>
        <dbReference type="SAM" id="Phobius"/>
    </source>
</evidence>
<keyword evidence="2" id="KW-0472">Membrane</keyword>